<gene>
    <name evidence="1" type="ORF">AM380_11565</name>
</gene>
<protein>
    <submittedName>
        <fullName evidence="1">Uncharacterized protein</fullName>
    </submittedName>
</protein>
<evidence type="ECO:0000313" key="2">
    <source>
        <dbReference type="Proteomes" id="UP000244682"/>
    </source>
</evidence>
<evidence type="ECO:0000313" key="1">
    <source>
        <dbReference type="EMBL" id="AWC94234.1"/>
    </source>
</evidence>
<sequence>MAVLVSFVHPGHILVYAPGDVLTSPPCHRRNDLADSLLRHPSACGCVGFVRPPRSHTGVCSRGCPHFTALPQTK</sequence>
<organism evidence="1 2">
    <name type="scientific">Morganella morganii</name>
    <name type="common">Proteus morganii</name>
    <dbReference type="NCBI Taxonomy" id="582"/>
    <lineage>
        <taxon>Bacteria</taxon>
        <taxon>Pseudomonadati</taxon>
        <taxon>Pseudomonadota</taxon>
        <taxon>Gammaproteobacteria</taxon>
        <taxon>Enterobacterales</taxon>
        <taxon>Morganellaceae</taxon>
        <taxon>Morganella</taxon>
    </lineage>
</organism>
<reference evidence="1 2" key="1">
    <citation type="submission" date="2018-04" db="EMBL/GenBank/DDBJ databases">
        <title>Whole genome sequencing of Morganella morganii AR_0133.</title>
        <authorList>
            <person name="Conlan S."/>
            <person name="Thomas P.J."/>
            <person name="Mullikin J."/>
            <person name="Frank K.M."/>
            <person name="Segre J.A."/>
        </authorList>
    </citation>
    <scope>NUCLEOTIDE SEQUENCE [LARGE SCALE GENOMIC DNA]</scope>
    <source>
        <strain evidence="1 2">AR_0133</strain>
    </source>
</reference>
<proteinExistence type="predicted"/>
<name>A0AAU8ZML5_MORMO</name>
<dbReference type="AlphaFoldDB" id="A0AAU8ZML5"/>
<dbReference type="Proteomes" id="UP000244682">
    <property type="component" value="Chromosome"/>
</dbReference>
<dbReference type="EMBL" id="CP028956">
    <property type="protein sequence ID" value="AWC94234.1"/>
    <property type="molecule type" value="Genomic_DNA"/>
</dbReference>
<accession>A0AAU8ZML5</accession>